<name>A0A938XQS0_9FIRM</name>
<dbReference type="EMBL" id="JAFBDQ010000002">
    <property type="protein sequence ID" value="MBM7555618.1"/>
    <property type="molecule type" value="Genomic_DNA"/>
</dbReference>
<reference evidence="1" key="1">
    <citation type="submission" date="2021-01" db="EMBL/GenBank/DDBJ databases">
        <title>Genomic Encyclopedia of Type Strains, Phase IV (KMG-IV): sequencing the most valuable type-strain genomes for metagenomic binning, comparative biology and taxonomic classification.</title>
        <authorList>
            <person name="Goeker M."/>
        </authorList>
    </citation>
    <scope>NUCLEOTIDE SEQUENCE</scope>
    <source>
        <strain evidence="1">DSM 23230</strain>
    </source>
</reference>
<proteinExistence type="predicted"/>
<accession>A0A938XQS0</accession>
<evidence type="ECO:0000313" key="2">
    <source>
        <dbReference type="Proteomes" id="UP000774000"/>
    </source>
</evidence>
<protein>
    <submittedName>
        <fullName evidence="1">Uncharacterized protein</fullName>
    </submittedName>
</protein>
<comment type="caution">
    <text evidence="1">The sequence shown here is derived from an EMBL/GenBank/DDBJ whole genome shotgun (WGS) entry which is preliminary data.</text>
</comment>
<dbReference type="AlphaFoldDB" id="A0A938XQS0"/>
<sequence length="237" mass="27728">MKNLRDFPRDVVDLYFADYSEGVLAGSALEIVGEEIVIQAGLIKFNGRIYLLTEAERIAYQPTNEDMIIKIKFPTAEESNEFKTWDSELLLSSGTELAENEFELGRFKLREGAKLRTDYNEFSDFATEYNTVNIIHVKYSNLGKFTMHPLIMDFFAHKILNSDTDNQFDISFAMQTLQARTVSRELIKSYLTRKLELTQKSYSNLEIYNYLTQIIRQLSRYQFKNTQMKRENKILID</sequence>
<dbReference type="Proteomes" id="UP000774000">
    <property type="component" value="Unassembled WGS sequence"/>
</dbReference>
<keyword evidence="2" id="KW-1185">Reference proteome</keyword>
<evidence type="ECO:0000313" key="1">
    <source>
        <dbReference type="EMBL" id="MBM7555618.1"/>
    </source>
</evidence>
<gene>
    <name evidence="1" type="ORF">JOC47_000443</name>
</gene>
<organism evidence="1 2">
    <name type="scientific">Halanaerobacter jeridensis</name>
    <dbReference type="NCBI Taxonomy" id="706427"/>
    <lineage>
        <taxon>Bacteria</taxon>
        <taxon>Bacillati</taxon>
        <taxon>Bacillota</taxon>
        <taxon>Clostridia</taxon>
        <taxon>Halanaerobiales</taxon>
        <taxon>Halobacteroidaceae</taxon>
        <taxon>Halanaerobacter</taxon>
    </lineage>
</organism>